<evidence type="ECO:0000313" key="1">
    <source>
        <dbReference type="EMBL" id="KAI3765209.1"/>
    </source>
</evidence>
<keyword evidence="2" id="KW-1185">Reference proteome</keyword>
<proteinExistence type="predicted"/>
<accession>A0ACB9F1V0</accession>
<protein>
    <submittedName>
        <fullName evidence="1">Uncharacterized protein</fullName>
    </submittedName>
</protein>
<sequence>MLTESKGLVCNSMDVDILISEGINLSWLFFKMVKRIPLQNPMMAFSLPNSPNETSFTIQDQCLHQKIHG</sequence>
<gene>
    <name evidence="1" type="ORF">L2E82_15237</name>
</gene>
<organism evidence="1 2">
    <name type="scientific">Cichorium intybus</name>
    <name type="common">Chicory</name>
    <dbReference type="NCBI Taxonomy" id="13427"/>
    <lineage>
        <taxon>Eukaryota</taxon>
        <taxon>Viridiplantae</taxon>
        <taxon>Streptophyta</taxon>
        <taxon>Embryophyta</taxon>
        <taxon>Tracheophyta</taxon>
        <taxon>Spermatophyta</taxon>
        <taxon>Magnoliopsida</taxon>
        <taxon>eudicotyledons</taxon>
        <taxon>Gunneridae</taxon>
        <taxon>Pentapetalae</taxon>
        <taxon>asterids</taxon>
        <taxon>campanulids</taxon>
        <taxon>Asterales</taxon>
        <taxon>Asteraceae</taxon>
        <taxon>Cichorioideae</taxon>
        <taxon>Cichorieae</taxon>
        <taxon>Cichoriinae</taxon>
        <taxon>Cichorium</taxon>
    </lineage>
</organism>
<comment type="caution">
    <text evidence="1">The sequence shown here is derived from an EMBL/GenBank/DDBJ whole genome shotgun (WGS) entry which is preliminary data.</text>
</comment>
<dbReference type="Proteomes" id="UP001055811">
    <property type="component" value="Linkage Group LG03"/>
</dbReference>
<reference evidence="2" key="1">
    <citation type="journal article" date="2022" name="Mol. Ecol. Resour.">
        <title>The genomes of chicory, endive, great burdock and yacon provide insights into Asteraceae palaeo-polyploidization history and plant inulin production.</title>
        <authorList>
            <person name="Fan W."/>
            <person name="Wang S."/>
            <person name="Wang H."/>
            <person name="Wang A."/>
            <person name="Jiang F."/>
            <person name="Liu H."/>
            <person name="Zhao H."/>
            <person name="Xu D."/>
            <person name="Zhang Y."/>
        </authorList>
    </citation>
    <scope>NUCLEOTIDE SEQUENCE [LARGE SCALE GENOMIC DNA]</scope>
    <source>
        <strain evidence="2">cv. Punajuju</strain>
    </source>
</reference>
<dbReference type="EMBL" id="CM042011">
    <property type="protein sequence ID" value="KAI3765209.1"/>
    <property type="molecule type" value="Genomic_DNA"/>
</dbReference>
<name>A0ACB9F1V0_CICIN</name>
<evidence type="ECO:0000313" key="2">
    <source>
        <dbReference type="Proteomes" id="UP001055811"/>
    </source>
</evidence>
<reference evidence="1 2" key="2">
    <citation type="journal article" date="2022" name="Mol. Ecol. Resour.">
        <title>The genomes of chicory, endive, great burdock and yacon provide insights into Asteraceae paleo-polyploidization history and plant inulin production.</title>
        <authorList>
            <person name="Fan W."/>
            <person name="Wang S."/>
            <person name="Wang H."/>
            <person name="Wang A."/>
            <person name="Jiang F."/>
            <person name="Liu H."/>
            <person name="Zhao H."/>
            <person name="Xu D."/>
            <person name="Zhang Y."/>
        </authorList>
    </citation>
    <scope>NUCLEOTIDE SEQUENCE [LARGE SCALE GENOMIC DNA]</scope>
    <source>
        <strain evidence="2">cv. Punajuju</strain>
        <tissue evidence="1">Leaves</tissue>
    </source>
</reference>